<accession>A0A0N9WUD1</accession>
<organism evidence="1 2">
    <name type="scientific">Pseudomonas fluorescens</name>
    <dbReference type="NCBI Taxonomy" id="294"/>
    <lineage>
        <taxon>Bacteria</taxon>
        <taxon>Pseudomonadati</taxon>
        <taxon>Pseudomonadota</taxon>
        <taxon>Gammaproteobacteria</taxon>
        <taxon>Pseudomonadales</taxon>
        <taxon>Pseudomonadaceae</taxon>
        <taxon>Pseudomonas</taxon>
    </lineage>
</organism>
<evidence type="ECO:0000313" key="2">
    <source>
        <dbReference type="Proteomes" id="UP000059425"/>
    </source>
</evidence>
<evidence type="ECO:0000313" key="1">
    <source>
        <dbReference type="EMBL" id="ALI07176.1"/>
    </source>
</evidence>
<proteinExistence type="predicted"/>
<reference evidence="2" key="1">
    <citation type="submission" date="2015-09" db="EMBL/GenBank/DDBJ databases">
        <title>Whole genome sequence of Pseudomonas fluorescens FW300-N2C3.</title>
        <authorList>
            <person name="Ray J."/>
            <person name="Melnyk R."/>
            <person name="Deutschbauer A."/>
        </authorList>
    </citation>
    <scope>NUCLEOTIDE SEQUENCE [LARGE SCALE GENOMIC DNA]</scope>
    <source>
        <strain evidence="2">FW300-N2C3</strain>
    </source>
</reference>
<sequence>MTCKSKSPELAAPTLANAHPTGINITNAAHLEVAIAPYPGMDTGDLIELFWDNCYVGSRVLSQADVLGNITMRVPESFIVNGTSRIHYRVMQVGRGPALSAKQQVLVKLDCPGGQPLALSGDENQGLAPVRIPTTVRRQGVNPSQIKRGVPLTIEPYLNMAVGDAVTLRWGDVRMDLPALTASEVGQPINIWVPPQIILEAGEDLRLEVTYCILDRVGNNSHWAPPRTLKIGCANPYPKKPSKEALMAAEPRHRAP</sequence>
<gene>
    <name evidence="1" type="ORF">AO356_10250</name>
</gene>
<name>A0A0N9WUD1_PSEFL</name>
<dbReference type="AlphaFoldDB" id="A0A0N9WUD1"/>
<dbReference type="RefSeq" id="WP_060739688.1">
    <property type="nucleotide sequence ID" value="NZ_CP012831.1"/>
</dbReference>
<dbReference type="EMBL" id="CP012831">
    <property type="protein sequence ID" value="ALI07176.1"/>
    <property type="molecule type" value="Genomic_DNA"/>
</dbReference>
<dbReference type="Proteomes" id="UP000059425">
    <property type="component" value="Chromosome"/>
</dbReference>
<dbReference type="OrthoDB" id="6986081at2"/>
<reference evidence="1 2" key="2">
    <citation type="journal article" date="2018" name="Nature">
        <title>Mutant phenotypes for thousands of bacterial genes of unknown function.</title>
        <authorList>
            <person name="Price M.N."/>
            <person name="Wetmore K.M."/>
            <person name="Waters R.J."/>
            <person name="Callaghan M."/>
            <person name="Ray J."/>
            <person name="Liu H."/>
            <person name="Kuehl J.V."/>
            <person name="Melnyk R.A."/>
            <person name="Lamson J.S."/>
            <person name="Suh Y."/>
            <person name="Carlson H.K."/>
            <person name="Esquivel Z."/>
            <person name="Sadeeshkumar H."/>
            <person name="Chakraborty R."/>
            <person name="Zane G.M."/>
            <person name="Rubin B.E."/>
            <person name="Wall J.D."/>
            <person name="Visel A."/>
            <person name="Bristow J."/>
            <person name="Blow M.J."/>
            <person name="Arkin A.P."/>
            <person name="Deutschbauer A.M."/>
        </authorList>
    </citation>
    <scope>NUCLEOTIDE SEQUENCE [LARGE SCALE GENOMIC DNA]</scope>
    <source>
        <strain evidence="1 2">FW300-N2C3</strain>
    </source>
</reference>
<protein>
    <submittedName>
        <fullName evidence="1">Uncharacterized protein</fullName>
    </submittedName>
</protein>